<dbReference type="GO" id="GO:0016746">
    <property type="term" value="F:acyltransferase activity"/>
    <property type="evidence" value="ECO:0007669"/>
    <property type="project" value="UniProtKB-KW"/>
</dbReference>
<keyword evidence="1 4" id="KW-0808">Transferase</keyword>
<dbReference type="PROSITE" id="PS51186">
    <property type="entry name" value="GNAT"/>
    <property type="match status" value="1"/>
</dbReference>
<protein>
    <submittedName>
        <fullName evidence="4">GNAT family N-acetyltransferase</fullName>
        <ecNumber evidence="4">2.3.-.-</ecNumber>
    </submittedName>
</protein>
<dbReference type="EMBL" id="JBHSLL010000029">
    <property type="protein sequence ID" value="MFC5386356.1"/>
    <property type="molecule type" value="Genomic_DNA"/>
</dbReference>
<dbReference type="SUPFAM" id="SSF55729">
    <property type="entry name" value="Acyl-CoA N-acyltransferases (Nat)"/>
    <property type="match status" value="1"/>
</dbReference>
<feature type="domain" description="N-acetyltransferase" evidence="3">
    <location>
        <begin position="2"/>
        <end position="161"/>
    </location>
</feature>
<dbReference type="RefSeq" id="WP_378229285.1">
    <property type="nucleotide sequence ID" value="NZ_JBHSLL010000029.1"/>
</dbReference>
<gene>
    <name evidence="4" type="ORF">ACFPLB_10295</name>
</gene>
<dbReference type="InterPro" id="IPR016181">
    <property type="entry name" value="Acyl_CoA_acyltransferase"/>
</dbReference>
<evidence type="ECO:0000256" key="1">
    <source>
        <dbReference type="ARBA" id="ARBA00022679"/>
    </source>
</evidence>
<reference evidence="5" key="1">
    <citation type="journal article" date="2019" name="Int. J. Syst. Evol. Microbiol.">
        <title>The Global Catalogue of Microorganisms (GCM) 10K type strain sequencing project: providing services to taxonomists for standard genome sequencing and annotation.</title>
        <authorList>
            <consortium name="The Broad Institute Genomics Platform"/>
            <consortium name="The Broad Institute Genome Sequencing Center for Infectious Disease"/>
            <person name="Wu L."/>
            <person name="Ma J."/>
        </authorList>
    </citation>
    <scope>NUCLEOTIDE SEQUENCE [LARGE SCALE GENOMIC DNA]</scope>
    <source>
        <strain evidence="5">CGMCC 4.1415</strain>
    </source>
</reference>
<comment type="caution">
    <text evidence="4">The sequence shown here is derived from an EMBL/GenBank/DDBJ whole genome shotgun (WGS) entry which is preliminary data.</text>
</comment>
<dbReference type="Pfam" id="PF00583">
    <property type="entry name" value="Acetyltransf_1"/>
    <property type="match status" value="1"/>
</dbReference>
<dbReference type="PANTHER" id="PTHR43877">
    <property type="entry name" value="AMINOALKYLPHOSPHONATE N-ACETYLTRANSFERASE-RELATED-RELATED"/>
    <property type="match status" value="1"/>
</dbReference>
<dbReference type="InterPro" id="IPR000182">
    <property type="entry name" value="GNAT_dom"/>
</dbReference>
<evidence type="ECO:0000256" key="2">
    <source>
        <dbReference type="ARBA" id="ARBA00023315"/>
    </source>
</evidence>
<dbReference type="CDD" id="cd04301">
    <property type="entry name" value="NAT_SF"/>
    <property type="match status" value="1"/>
</dbReference>
<dbReference type="PANTHER" id="PTHR43877:SF2">
    <property type="entry name" value="AMINOALKYLPHOSPHONATE N-ACETYLTRANSFERASE-RELATED"/>
    <property type="match status" value="1"/>
</dbReference>
<evidence type="ECO:0000313" key="5">
    <source>
        <dbReference type="Proteomes" id="UP001596016"/>
    </source>
</evidence>
<evidence type="ECO:0000259" key="3">
    <source>
        <dbReference type="PROSITE" id="PS51186"/>
    </source>
</evidence>
<dbReference type="EC" id="2.3.-.-" evidence="4"/>
<name>A0ABW0GZQ1_9HYPH</name>
<dbReference type="InterPro" id="IPR050832">
    <property type="entry name" value="Bact_Acetyltransf"/>
</dbReference>
<keyword evidence="5" id="KW-1185">Reference proteome</keyword>
<sequence>MMFVRTAGEQDLEAIKALLSKAWHAAYDGIYSAQQVDEITGQWHSIAALRAQLTQPHSEFLVADDGKLLGGVAFAVAVDDGRLVWLRQLYVLPDQQNKGIGTLLLDELCQCFPQARTIRLELERENVAALEFYRARGFLLMDNQLKTMADDLAMVMMEKPL</sequence>
<proteinExistence type="predicted"/>
<dbReference type="Proteomes" id="UP001596016">
    <property type="component" value="Unassembled WGS sequence"/>
</dbReference>
<accession>A0ABW0GZQ1</accession>
<keyword evidence="2 4" id="KW-0012">Acyltransferase</keyword>
<evidence type="ECO:0000313" key="4">
    <source>
        <dbReference type="EMBL" id="MFC5386356.1"/>
    </source>
</evidence>
<organism evidence="4 5">
    <name type="scientific">Aquamicrobium segne</name>
    <dbReference type="NCBI Taxonomy" id="469547"/>
    <lineage>
        <taxon>Bacteria</taxon>
        <taxon>Pseudomonadati</taxon>
        <taxon>Pseudomonadota</taxon>
        <taxon>Alphaproteobacteria</taxon>
        <taxon>Hyphomicrobiales</taxon>
        <taxon>Phyllobacteriaceae</taxon>
        <taxon>Aquamicrobium</taxon>
    </lineage>
</organism>
<dbReference type="Gene3D" id="3.40.630.30">
    <property type="match status" value="1"/>
</dbReference>